<dbReference type="SUPFAM" id="SSF54001">
    <property type="entry name" value="Cysteine proteinases"/>
    <property type="match status" value="1"/>
</dbReference>
<evidence type="ECO:0000313" key="3">
    <source>
        <dbReference type="Proteomes" id="UP000310108"/>
    </source>
</evidence>
<dbReference type="InterPro" id="IPR038765">
    <property type="entry name" value="Papain-like_cys_pep_sf"/>
</dbReference>
<comment type="caution">
    <text evidence="2">The sequence shown here is derived from an EMBL/GenBank/DDBJ whole genome shotgun (WGS) entry which is preliminary data.</text>
</comment>
<feature type="region of interest" description="Disordered" evidence="1">
    <location>
        <begin position="315"/>
        <end position="354"/>
    </location>
</feature>
<gene>
    <name evidence="2" type="ORF">CTA1_11528</name>
</gene>
<evidence type="ECO:0000256" key="1">
    <source>
        <dbReference type="SAM" id="MobiDB-lite"/>
    </source>
</evidence>
<dbReference type="Proteomes" id="UP000310108">
    <property type="component" value="Unassembled WGS sequence"/>
</dbReference>
<organism evidence="2 3">
    <name type="scientific">Colletotrichum tanaceti</name>
    <dbReference type="NCBI Taxonomy" id="1306861"/>
    <lineage>
        <taxon>Eukaryota</taxon>
        <taxon>Fungi</taxon>
        <taxon>Dikarya</taxon>
        <taxon>Ascomycota</taxon>
        <taxon>Pezizomycotina</taxon>
        <taxon>Sordariomycetes</taxon>
        <taxon>Hypocreomycetidae</taxon>
        <taxon>Glomerellales</taxon>
        <taxon>Glomerellaceae</taxon>
        <taxon>Colletotrichum</taxon>
        <taxon>Colletotrichum destructivum species complex</taxon>
    </lineage>
</organism>
<evidence type="ECO:0000313" key="2">
    <source>
        <dbReference type="EMBL" id="TKW57728.1"/>
    </source>
</evidence>
<dbReference type="Gene3D" id="3.40.395.10">
    <property type="entry name" value="Adenoviral Proteinase, Chain A"/>
    <property type="match status" value="1"/>
</dbReference>
<protein>
    <recommendedName>
        <fullName evidence="4">Ubiquitin-like protease family profile domain-containing protein</fullName>
    </recommendedName>
</protein>
<keyword evidence="3" id="KW-1185">Reference proteome</keyword>
<dbReference type="STRING" id="1306861.A0A4U6XPP7"/>
<dbReference type="AlphaFoldDB" id="A0A4U6XPP7"/>
<feature type="compositionally biased region" description="Basic and acidic residues" evidence="1">
    <location>
        <begin position="179"/>
        <end position="192"/>
    </location>
</feature>
<dbReference type="EMBL" id="PJEX01000037">
    <property type="protein sequence ID" value="TKW57728.1"/>
    <property type="molecule type" value="Genomic_DNA"/>
</dbReference>
<accession>A0A4U6XPP7</accession>
<sequence length="706" mass="77812">MTNLDQCLRNVLELPFAVNERRLELWEQLEQAYASSPPRLVPESFKHQAIADKKASADNIVYRLNSVARAFDVTPEILVDFFGSQVILNRNSLEYLKALCNLRPATTFLELLAAFERKRRFDELMSPAKALKQVVQSLHPNAVSTRQSRKRAAAAASTSPLQGSEIPQAATDPAALTPEPREPEAFKQEDLTPKLAFENPTTAEQAASVTTRTSTPEPFEEGTWQQASLGMVNSTTPAFPIPGPDREPLRIQDSTIASISPSRLFDTSLGDFDSTDTSGGLDLETFDDFLGSVNTSTPHKPKATTVEYMAPHQATTHLKGASKRASSRGGTDATPASKRSRHDPDATGSSSSDHSSLRVTLEAIAESWCRLDRDWLDDRVVNLAISRLATVSVGTVDSLIFNCPVQNNTPNTLQRLAPLRNKDTILMPFYTPKHWTLFRFVKRSVTAFLKWLYEDENLQITVETKACPLQDNTSDCGVFAVAFADSLAKTGTVSLCEFPDMAPLWRKALQRMLLSSPHSIPPAGRLAQLSDAVLPDLVGDPLEQSVALQKKIWDRSAKLSALLSHLDPSQTRQALESNRAHANATAALMSLEKLHRMHLKALGRVLADSPYMDGINRLSKLTASLDVIRKSLNPVKSTDLFGNTLKRREARSINNTFEAIQFNIGMVEREAKEHVSQPCCSALLVLMRVQMQKFDALQGNLGSTTG</sequence>
<evidence type="ECO:0008006" key="4">
    <source>
        <dbReference type="Google" id="ProtNLM"/>
    </source>
</evidence>
<reference evidence="2 3" key="1">
    <citation type="journal article" date="2019" name="PLoS ONE">
        <title>Comparative genome analysis indicates high evolutionary potential of pathogenicity genes in Colletotrichum tanaceti.</title>
        <authorList>
            <person name="Lelwala R.V."/>
            <person name="Korhonen P.K."/>
            <person name="Young N.D."/>
            <person name="Scott J.B."/>
            <person name="Ades P.A."/>
            <person name="Gasser R.B."/>
            <person name="Taylor P.W.J."/>
        </authorList>
    </citation>
    <scope>NUCLEOTIDE SEQUENCE [LARGE SCALE GENOMIC DNA]</scope>
    <source>
        <strain evidence="2">BRIP57314</strain>
    </source>
</reference>
<feature type="region of interest" description="Disordered" evidence="1">
    <location>
        <begin position="141"/>
        <end position="219"/>
    </location>
</feature>
<feature type="compositionally biased region" description="Polar residues" evidence="1">
    <location>
        <begin position="199"/>
        <end position="216"/>
    </location>
</feature>
<proteinExistence type="predicted"/>
<name>A0A4U6XPP7_9PEZI</name>